<dbReference type="Proteomes" id="UP000192472">
    <property type="component" value="Unassembled WGS sequence"/>
</dbReference>
<dbReference type="InterPro" id="IPR012334">
    <property type="entry name" value="Pectin_lyas_fold"/>
</dbReference>
<evidence type="ECO:0000313" key="6">
    <source>
        <dbReference type="Proteomes" id="UP000192472"/>
    </source>
</evidence>
<dbReference type="GO" id="GO:0004650">
    <property type="term" value="F:polygalacturonase activity"/>
    <property type="evidence" value="ECO:0007669"/>
    <property type="project" value="InterPro"/>
</dbReference>
<dbReference type="SUPFAM" id="SSF51126">
    <property type="entry name" value="Pectin lyase-like"/>
    <property type="match status" value="1"/>
</dbReference>
<evidence type="ECO:0000256" key="3">
    <source>
        <dbReference type="ARBA" id="ARBA00023295"/>
    </source>
</evidence>
<keyword evidence="3 4" id="KW-0326">Glycosidase</keyword>
<dbReference type="InterPro" id="IPR000743">
    <property type="entry name" value="Glyco_hydro_28"/>
</dbReference>
<gene>
    <name evidence="5" type="ORF">SAMN04488029_0627</name>
</gene>
<dbReference type="GO" id="GO:0005975">
    <property type="term" value="P:carbohydrate metabolic process"/>
    <property type="evidence" value="ECO:0007669"/>
    <property type="project" value="InterPro"/>
</dbReference>
<dbReference type="Gene3D" id="2.160.20.10">
    <property type="entry name" value="Single-stranded right-handed beta-helix, Pectin lyase-like"/>
    <property type="match status" value="1"/>
</dbReference>
<reference evidence="5 6" key="1">
    <citation type="submission" date="2017-04" db="EMBL/GenBank/DDBJ databases">
        <authorList>
            <person name="Afonso C.L."/>
            <person name="Miller P.J."/>
            <person name="Scott M.A."/>
            <person name="Spackman E."/>
            <person name="Goraichik I."/>
            <person name="Dimitrov K.M."/>
            <person name="Suarez D.L."/>
            <person name="Swayne D.E."/>
        </authorList>
    </citation>
    <scope>NUCLEOTIDE SEQUENCE [LARGE SCALE GENOMIC DNA]</scope>
    <source>
        <strain evidence="5 6">DSM 26133</strain>
    </source>
</reference>
<evidence type="ECO:0000313" key="5">
    <source>
        <dbReference type="EMBL" id="SMD32284.1"/>
    </source>
</evidence>
<dbReference type="PANTHER" id="PTHR31339">
    <property type="entry name" value="PECTIN LYASE-RELATED"/>
    <property type="match status" value="1"/>
</dbReference>
<dbReference type="SMART" id="SM00710">
    <property type="entry name" value="PbH1"/>
    <property type="match status" value="6"/>
</dbReference>
<dbReference type="InterPro" id="IPR011050">
    <property type="entry name" value="Pectin_lyase_fold/virulence"/>
</dbReference>
<comment type="similarity">
    <text evidence="1 4">Belongs to the glycosyl hydrolase 28 family.</text>
</comment>
<organism evidence="5 6">
    <name type="scientific">Reichenbachiella faecimaris</name>
    <dbReference type="NCBI Taxonomy" id="692418"/>
    <lineage>
        <taxon>Bacteria</taxon>
        <taxon>Pseudomonadati</taxon>
        <taxon>Bacteroidota</taxon>
        <taxon>Cytophagia</taxon>
        <taxon>Cytophagales</taxon>
        <taxon>Reichenbachiellaceae</taxon>
        <taxon>Reichenbachiella</taxon>
    </lineage>
</organism>
<proteinExistence type="inferred from homology"/>
<evidence type="ECO:0000256" key="4">
    <source>
        <dbReference type="RuleBase" id="RU361169"/>
    </source>
</evidence>
<keyword evidence="6" id="KW-1185">Reference proteome</keyword>
<dbReference type="PANTHER" id="PTHR31339:SF9">
    <property type="entry name" value="PLASMIN AND FIBRONECTIN-BINDING PROTEIN A"/>
    <property type="match status" value="1"/>
</dbReference>
<accession>A0A1W2G6Z2</accession>
<dbReference type="InterPro" id="IPR006626">
    <property type="entry name" value="PbH1"/>
</dbReference>
<dbReference type="Pfam" id="PF00295">
    <property type="entry name" value="Glyco_hydro_28"/>
    <property type="match status" value="1"/>
</dbReference>
<dbReference type="EMBL" id="FWYF01000001">
    <property type="protein sequence ID" value="SMD32284.1"/>
    <property type="molecule type" value="Genomic_DNA"/>
</dbReference>
<dbReference type="STRING" id="692418.SAMN04488029_0627"/>
<dbReference type="PROSITE" id="PS00502">
    <property type="entry name" value="POLYGALACTURONASE"/>
    <property type="match status" value="1"/>
</dbReference>
<evidence type="ECO:0000256" key="1">
    <source>
        <dbReference type="ARBA" id="ARBA00008834"/>
    </source>
</evidence>
<name>A0A1W2G6Z2_REIFA</name>
<dbReference type="InterPro" id="IPR051801">
    <property type="entry name" value="GH28_Enzymes"/>
</dbReference>
<evidence type="ECO:0000256" key="2">
    <source>
        <dbReference type="ARBA" id="ARBA00022801"/>
    </source>
</evidence>
<sequence>MSFGKLVLVGVLTILGAGGLNYSTPAIEEQQGIYEGVEFDMPRVLEPNIPDYTVSIASFGAVADGMTDNTDAFAGAIAQATQKGGGKVVVPRGIWLTGPITLKSNINLHVEAGALVVFDDDFDKYPLVATSFEGLETYRCVSPINGKNLSNVAITGEGTFDGSGDSWRAIKKEKLTEGQWKRKIKSGGILSDDKQTWYPSEKSKKGDTAGNFNVPDLDTIEEFEAVKDFLRPVMVSLISCNKVLLDGPTFQNSPAWNLHPLMCENVILRNLKIRNPWYSQNGDGLDLESCKNVLIYNNTFDVGDDAICIKSGKNEDGLKRAIPTENVVIKKNTVFHGHGGFVVGSEMSGGVKNMHVSNCTFIGTDCGLRFKSTRGRGGVVENIFISNIDMINIEAEAIRFNLFYGGESPVGSDGEVGKTRQKTDPVPVTRTTPSFKNISMKNITSTGAGIAGFFQGLPEMKLQNITLENVVLEANRGITIIDAEAFDWSGVTIKVAKGKPVTLFNTSQMNFTNLTLSGKNDNALINVYGDSQVDFSNSTIKKGQIFISKEVGMKNVKFD</sequence>
<protein>
    <submittedName>
        <fullName evidence="5">Polygalacturonase</fullName>
    </submittedName>
</protein>
<keyword evidence="2 4" id="KW-0378">Hydrolase</keyword>
<dbReference type="AlphaFoldDB" id="A0A1W2G6Z2"/>